<evidence type="ECO:0000313" key="2">
    <source>
        <dbReference type="Proteomes" id="UP000789366"/>
    </source>
</evidence>
<organism evidence="1 2">
    <name type="scientific">Cetraspora pellucida</name>
    <dbReference type="NCBI Taxonomy" id="1433469"/>
    <lineage>
        <taxon>Eukaryota</taxon>
        <taxon>Fungi</taxon>
        <taxon>Fungi incertae sedis</taxon>
        <taxon>Mucoromycota</taxon>
        <taxon>Glomeromycotina</taxon>
        <taxon>Glomeromycetes</taxon>
        <taxon>Diversisporales</taxon>
        <taxon>Gigasporaceae</taxon>
        <taxon>Cetraspora</taxon>
    </lineage>
</organism>
<reference evidence="1" key="1">
    <citation type="submission" date="2021-06" db="EMBL/GenBank/DDBJ databases">
        <authorList>
            <person name="Kallberg Y."/>
            <person name="Tangrot J."/>
            <person name="Rosling A."/>
        </authorList>
    </citation>
    <scope>NUCLEOTIDE SEQUENCE</scope>
    <source>
        <strain evidence="1">28 12/20/2015</strain>
    </source>
</reference>
<comment type="caution">
    <text evidence="1">The sequence shown here is derived from an EMBL/GenBank/DDBJ whole genome shotgun (WGS) entry which is preliminary data.</text>
</comment>
<dbReference type="EMBL" id="CAJVPW010000256">
    <property type="protein sequence ID" value="CAG8448160.1"/>
    <property type="molecule type" value="Genomic_DNA"/>
</dbReference>
<protein>
    <submittedName>
        <fullName evidence="1">11862_t:CDS:1</fullName>
    </submittedName>
</protein>
<accession>A0ACA9K2J1</accession>
<dbReference type="Proteomes" id="UP000789366">
    <property type="component" value="Unassembled WGS sequence"/>
</dbReference>
<keyword evidence="2" id="KW-1185">Reference proteome</keyword>
<evidence type="ECO:0000313" key="1">
    <source>
        <dbReference type="EMBL" id="CAG8448160.1"/>
    </source>
</evidence>
<gene>
    <name evidence="1" type="ORF">SPELUC_LOCUS639</name>
</gene>
<name>A0ACA9K2J1_9GLOM</name>
<sequence length="400" mass="44797">MPDSPGISGLTTAVLLQDEYDITIVSREFPGELKDGYASPWAGAHWRSRAELEDIRQQGIALKLLLNYIPVIFVNSSIVSKGFDRETFIHFWNFACTRPSETGVMIVDGFDYWDELPLGWNDPWFKDLCPEYRHLTKDELPTNVEFGIKYKTVTINPLKHISYLLACFYALGGTTELITLSHIQEAIFDNTDIVINCSGLGSRTLGGVQDQDVYPASGQTVLVQLPIGHVNWRFSRYVATSAIGTSEIYNYVIPRDNGEVFLGATYNANFNILNMDLSHIDLISLIVSHPSSTIPDAKIADRIIERCLSTRPDLLPEGETKLNIKRHGVGLRPVRENGIRIEAEWILSEKTGKKILLCHNYGHGGYGWQSSYGASLHVIQTLKQALREGQEQISNIGVKL</sequence>
<proteinExistence type="predicted"/>